<keyword evidence="4 8" id="KW-0812">Transmembrane</keyword>
<dbReference type="Pfam" id="PF01529">
    <property type="entry name" value="DHHC"/>
    <property type="match status" value="1"/>
</dbReference>
<feature type="transmembrane region" description="Helical" evidence="8">
    <location>
        <begin position="181"/>
        <end position="207"/>
    </location>
</feature>
<dbReference type="EMBL" id="SDRB02012820">
    <property type="protein sequence ID" value="THF96619.1"/>
    <property type="molecule type" value="Genomic_DNA"/>
</dbReference>
<evidence type="ECO:0000256" key="3">
    <source>
        <dbReference type="ARBA" id="ARBA00022679"/>
    </source>
</evidence>
<keyword evidence="5 8" id="KW-1133">Transmembrane helix</keyword>
<comment type="caution">
    <text evidence="11">The sequence shown here is derived from an EMBL/GenBank/DDBJ whole genome shotgun (WGS) entry which is preliminary data.</text>
</comment>
<comment type="similarity">
    <text evidence="2 8">Belongs to the DHHC palmitoyltransferase family.</text>
</comment>
<dbReference type="Proteomes" id="UP000306102">
    <property type="component" value="Unassembled WGS sequence"/>
</dbReference>
<proteinExistence type="inferred from homology"/>
<evidence type="ECO:0000259" key="10">
    <source>
        <dbReference type="Pfam" id="PF01529"/>
    </source>
</evidence>
<keyword evidence="7 8" id="KW-0012">Acyltransferase</keyword>
<dbReference type="PANTHER" id="PTHR12246">
    <property type="entry name" value="PALMITOYLTRANSFERASE ZDHHC16"/>
    <property type="match status" value="1"/>
</dbReference>
<feature type="transmembrane region" description="Helical" evidence="8">
    <location>
        <begin position="42"/>
        <end position="64"/>
    </location>
</feature>
<dbReference type="AlphaFoldDB" id="A0A4S4D2W1"/>
<dbReference type="InterPro" id="IPR001594">
    <property type="entry name" value="Palmitoyltrfase_DHHC"/>
</dbReference>
<reference evidence="11 12" key="1">
    <citation type="journal article" date="2018" name="Proc. Natl. Acad. Sci. U.S.A.">
        <title>Draft genome sequence of Camellia sinensis var. sinensis provides insights into the evolution of the tea genome and tea quality.</title>
        <authorList>
            <person name="Wei C."/>
            <person name="Yang H."/>
            <person name="Wang S."/>
            <person name="Zhao J."/>
            <person name="Liu C."/>
            <person name="Gao L."/>
            <person name="Xia E."/>
            <person name="Lu Y."/>
            <person name="Tai Y."/>
            <person name="She G."/>
            <person name="Sun J."/>
            <person name="Cao H."/>
            <person name="Tong W."/>
            <person name="Gao Q."/>
            <person name="Li Y."/>
            <person name="Deng W."/>
            <person name="Jiang X."/>
            <person name="Wang W."/>
            <person name="Chen Q."/>
            <person name="Zhang S."/>
            <person name="Li H."/>
            <person name="Wu J."/>
            <person name="Wang P."/>
            <person name="Li P."/>
            <person name="Shi C."/>
            <person name="Zheng F."/>
            <person name="Jian J."/>
            <person name="Huang B."/>
            <person name="Shan D."/>
            <person name="Shi M."/>
            <person name="Fang C."/>
            <person name="Yue Y."/>
            <person name="Li F."/>
            <person name="Li D."/>
            <person name="Wei S."/>
            <person name="Han B."/>
            <person name="Jiang C."/>
            <person name="Yin Y."/>
            <person name="Xia T."/>
            <person name="Zhang Z."/>
            <person name="Bennetzen J.L."/>
            <person name="Zhao S."/>
            <person name="Wan X."/>
        </authorList>
    </citation>
    <scope>NUCLEOTIDE SEQUENCE [LARGE SCALE GENOMIC DNA]</scope>
    <source>
        <strain evidence="12">cv. Shuchazao</strain>
        <tissue evidence="11">Leaf</tissue>
    </source>
</reference>
<dbReference type="PROSITE" id="PS50216">
    <property type="entry name" value="DHHC"/>
    <property type="match status" value="1"/>
</dbReference>
<keyword evidence="6 8" id="KW-0472">Membrane</keyword>
<protein>
    <recommendedName>
        <fullName evidence="8">S-acyltransferase</fullName>
        <ecNumber evidence="8">2.3.1.225</ecNumber>
    </recommendedName>
    <alternativeName>
        <fullName evidence="8">Palmitoyltransferase</fullName>
    </alternativeName>
</protein>
<gene>
    <name evidence="11" type="ORF">TEA_004272</name>
</gene>
<feature type="domain" description="Palmitoyltransferase DHHC" evidence="10">
    <location>
        <begin position="104"/>
        <end position="216"/>
    </location>
</feature>
<evidence type="ECO:0000256" key="9">
    <source>
        <dbReference type="SAM" id="MobiDB-lite"/>
    </source>
</evidence>
<dbReference type="STRING" id="542762.A0A4S4D2W1"/>
<feature type="transmembrane region" description="Helical" evidence="8">
    <location>
        <begin position="141"/>
        <end position="161"/>
    </location>
</feature>
<evidence type="ECO:0000256" key="6">
    <source>
        <dbReference type="ARBA" id="ARBA00023136"/>
    </source>
</evidence>
<dbReference type="EC" id="2.3.1.225" evidence="8"/>
<feature type="region of interest" description="Disordered" evidence="9">
    <location>
        <begin position="361"/>
        <end position="382"/>
    </location>
</feature>
<evidence type="ECO:0000256" key="1">
    <source>
        <dbReference type="ARBA" id="ARBA00004127"/>
    </source>
</evidence>
<comment type="subcellular location">
    <subcellularLocation>
        <location evidence="1">Endomembrane system</location>
        <topology evidence="1">Multi-pass membrane protein</topology>
    </subcellularLocation>
</comment>
<evidence type="ECO:0000256" key="8">
    <source>
        <dbReference type="RuleBase" id="RU079119"/>
    </source>
</evidence>
<keyword evidence="12" id="KW-1185">Reference proteome</keyword>
<feature type="compositionally biased region" description="Polar residues" evidence="9">
    <location>
        <begin position="368"/>
        <end position="382"/>
    </location>
</feature>
<evidence type="ECO:0000256" key="2">
    <source>
        <dbReference type="ARBA" id="ARBA00008574"/>
    </source>
</evidence>
<name>A0A4S4D2W1_CAMSN</name>
<evidence type="ECO:0000313" key="11">
    <source>
        <dbReference type="EMBL" id="THF96619.1"/>
    </source>
</evidence>
<keyword evidence="3 8" id="KW-0808">Transferase</keyword>
<feature type="transmembrane region" description="Helical" evidence="8">
    <location>
        <begin position="7"/>
        <end position="30"/>
    </location>
</feature>
<evidence type="ECO:0000256" key="5">
    <source>
        <dbReference type="ARBA" id="ARBA00022989"/>
    </source>
</evidence>
<comment type="catalytic activity">
    <reaction evidence="8">
        <text>L-cysteinyl-[protein] + hexadecanoyl-CoA = S-hexadecanoyl-L-cysteinyl-[protein] + CoA</text>
        <dbReference type="Rhea" id="RHEA:36683"/>
        <dbReference type="Rhea" id="RHEA-COMP:10131"/>
        <dbReference type="Rhea" id="RHEA-COMP:11032"/>
        <dbReference type="ChEBI" id="CHEBI:29950"/>
        <dbReference type="ChEBI" id="CHEBI:57287"/>
        <dbReference type="ChEBI" id="CHEBI:57379"/>
        <dbReference type="ChEBI" id="CHEBI:74151"/>
        <dbReference type="EC" id="2.3.1.225"/>
    </reaction>
</comment>
<accession>A0A4S4D2W1</accession>
<comment type="domain">
    <text evidence="8">The DHHC domain is required for palmitoyltransferase activity.</text>
</comment>
<evidence type="ECO:0000256" key="7">
    <source>
        <dbReference type="ARBA" id="ARBA00023315"/>
    </source>
</evidence>
<dbReference type="GO" id="GO:0019706">
    <property type="term" value="F:protein-cysteine S-palmitoyltransferase activity"/>
    <property type="evidence" value="ECO:0007669"/>
    <property type="project" value="UniProtKB-EC"/>
</dbReference>
<sequence>MKKSCRFSLPVTVVITAIGYIYVSTVFVFVDQWFGLGSSPGIMNAVVFTALALMCSFNYAAAVYKDPGRVPDTFTPDVEDADNPIHEIKRKTDFYVELISQGGDLRYCQKCSHYKPPRAHHCRDHHCIWMNNCVGHANYKVFFVFVLYAVIACIYSLVLLLGSLMNDSEKDEREGSFRTIYVISGLLLVPLSVALSVLLGWHIYLILRNKTTIEYHEGVRAMWLAEKGGDVYSHPYDLGAYENLNSALGPNILCWAFPTSRHIGSGLRFRTAMVLVPLLPSQARRPFLSPYFSADVNKVLQSSFVYLNKKRKFQAGQSSLPLPKHKCWDRTSSSESQSNENLRVEDFNILLSKGKTVVGARDSESELESAQDSNSFGGNSDSAMSISGEAKIQLEFFKNSLYSLESRSFTKSGADRVQQPYIGGDHNFPHNDFGPHACLNFDEHLLEYGTHIDFNCLELGNENIEECTDKEVEDMLCSDEPSPNNYVLSSGRWSVNQETPLSPKKLTIDKEFEQYFSMLTL</sequence>
<evidence type="ECO:0000313" key="12">
    <source>
        <dbReference type="Proteomes" id="UP000306102"/>
    </source>
</evidence>
<organism evidence="11 12">
    <name type="scientific">Camellia sinensis var. sinensis</name>
    <name type="common">China tea</name>
    <dbReference type="NCBI Taxonomy" id="542762"/>
    <lineage>
        <taxon>Eukaryota</taxon>
        <taxon>Viridiplantae</taxon>
        <taxon>Streptophyta</taxon>
        <taxon>Embryophyta</taxon>
        <taxon>Tracheophyta</taxon>
        <taxon>Spermatophyta</taxon>
        <taxon>Magnoliopsida</taxon>
        <taxon>eudicotyledons</taxon>
        <taxon>Gunneridae</taxon>
        <taxon>Pentapetalae</taxon>
        <taxon>asterids</taxon>
        <taxon>Ericales</taxon>
        <taxon>Theaceae</taxon>
        <taxon>Camellia</taxon>
    </lineage>
</organism>
<evidence type="ECO:0000256" key="4">
    <source>
        <dbReference type="ARBA" id="ARBA00022692"/>
    </source>
</evidence>
<dbReference type="InterPro" id="IPR039859">
    <property type="entry name" value="PFA4/ZDH16/20/ERF2-like"/>
</dbReference>
<dbReference type="GO" id="GO:0012505">
    <property type="term" value="C:endomembrane system"/>
    <property type="evidence" value="ECO:0007669"/>
    <property type="project" value="UniProtKB-SubCell"/>
</dbReference>